<feature type="transmembrane region" description="Helical" evidence="1">
    <location>
        <begin position="104"/>
        <end position="123"/>
    </location>
</feature>
<evidence type="ECO:0000256" key="1">
    <source>
        <dbReference type="SAM" id="Phobius"/>
    </source>
</evidence>
<keyword evidence="1" id="KW-0812">Transmembrane</keyword>
<dbReference type="Proteomes" id="UP000295210">
    <property type="component" value="Unassembled WGS sequence"/>
</dbReference>
<keyword evidence="3" id="KW-1185">Reference proteome</keyword>
<keyword evidence="1" id="KW-1133">Transmembrane helix</keyword>
<dbReference type="GO" id="GO:0016679">
    <property type="term" value="F:oxidoreductase activity, acting on diphenols and related substances as donors"/>
    <property type="evidence" value="ECO:0007669"/>
    <property type="project" value="TreeGrafter"/>
</dbReference>
<feature type="transmembrane region" description="Helical" evidence="1">
    <location>
        <begin position="20"/>
        <end position="38"/>
    </location>
</feature>
<dbReference type="InterPro" id="IPR022837">
    <property type="entry name" value="MsrQ-like"/>
</dbReference>
<dbReference type="GO" id="GO:0010181">
    <property type="term" value="F:FMN binding"/>
    <property type="evidence" value="ECO:0007669"/>
    <property type="project" value="TreeGrafter"/>
</dbReference>
<dbReference type="GO" id="GO:0020037">
    <property type="term" value="F:heme binding"/>
    <property type="evidence" value="ECO:0007669"/>
    <property type="project" value="TreeGrafter"/>
</dbReference>
<accession>A0A4R1LB63</accession>
<dbReference type="AlphaFoldDB" id="A0A4R1LB63"/>
<evidence type="ECO:0000313" key="2">
    <source>
        <dbReference type="EMBL" id="TCK75716.1"/>
    </source>
</evidence>
<dbReference type="PANTHER" id="PTHR36964:SF1">
    <property type="entry name" value="PROTEIN-METHIONINE-SULFOXIDE REDUCTASE HEME-BINDING SUBUNIT MSRQ"/>
    <property type="match status" value="1"/>
</dbReference>
<reference evidence="2 3" key="1">
    <citation type="submission" date="2019-03" db="EMBL/GenBank/DDBJ databases">
        <title>Genomic Encyclopedia of Type Strains, Phase IV (KMG-IV): sequencing the most valuable type-strain genomes for metagenomic binning, comparative biology and taxonomic classification.</title>
        <authorList>
            <person name="Goeker M."/>
        </authorList>
    </citation>
    <scope>NUCLEOTIDE SEQUENCE [LARGE SCALE GENOMIC DNA]</scope>
    <source>
        <strain evidence="2 3">DSM 103428</strain>
    </source>
</reference>
<dbReference type="EMBL" id="SMGK01000001">
    <property type="protein sequence ID" value="TCK75716.1"/>
    <property type="molecule type" value="Genomic_DNA"/>
</dbReference>
<comment type="caution">
    <text evidence="2">The sequence shown here is derived from an EMBL/GenBank/DDBJ whole genome shotgun (WGS) entry which is preliminary data.</text>
</comment>
<sequence length="197" mass="22078">MLAGAGLYGSLPGHDWISKVSMSSAYVSLALIGLTLAVGPWRTIMKQKMPVSQDLRRDLGIWAGITGLLHTVVGINVHLRGRPWLYFIYEHPERHAFPLRHDQFGFANESGLIASLLLAMLLATSNDWSLRRLGTPGWKKLQRWSYGMFALVVLHGILFQLVEKQRLPLVLTFAILAGCTLVLQGAGYLRRRRSFRG</sequence>
<protein>
    <submittedName>
        <fullName evidence="2">Sulfoxide reductase heme-binding subunit YedZ</fullName>
    </submittedName>
</protein>
<feature type="transmembrane region" description="Helical" evidence="1">
    <location>
        <begin position="168"/>
        <end position="189"/>
    </location>
</feature>
<feature type="transmembrane region" description="Helical" evidence="1">
    <location>
        <begin position="144"/>
        <end position="162"/>
    </location>
</feature>
<proteinExistence type="predicted"/>
<keyword evidence="1" id="KW-0472">Membrane</keyword>
<dbReference type="PANTHER" id="PTHR36964">
    <property type="entry name" value="PROTEIN-METHIONINE-SULFOXIDE REDUCTASE HEME-BINDING SUBUNIT MSRQ"/>
    <property type="match status" value="1"/>
</dbReference>
<gene>
    <name evidence="2" type="ORF">C7378_0707</name>
</gene>
<name>A0A4R1LB63_9BACT</name>
<dbReference type="GO" id="GO:0005886">
    <property type="term" value="C:plasma membrane"/>
    <property type="evidence" value="ECO:0007669"/>
    <property type="project" value="TreeGrafter"/>
</dbReference>
<organism evidence="2 3">
    <name type="scientific">Acidipila rosea</name>
    <dbReference type="NCBI Taxonomy" id="768535"/>
    <lineage>
        <taxon>Bacteria</taxon>
        <taxon>Pseudomonadati</taxon>
        <taxon>Acidobacteriota</taxon>
        <taxon>Terriglobia</taxon>
        <taxon>Terriglobales</taxon>
        <taxon>Acidobacteriaceae</taxon>
        <taxon>Acidipila</taxon>
    </lineage>
</organism>
<evidence type="ECO:0000313" key="3">
    <source>
        <dbReference type="Proteomes" id="UP000295210"/>
    </source>
</evidence>
<feature type="transmembrane region" description="Helical" evidence="1">
    <location>
        <begin position="59"/>
        <end position="79"/>
    </location>
</feature>